<dbReference type="Proteomes" id="UP001054837">
    <property type="component" value="Unassembled WGS sequence"/>
</dbReference>
<organism evidence="1 2">
    <name type="scientific">Caerostris darwini</name>
    <dbReference type="NCBI Taxonomy" id="1538125"/>
    <lineage>
        <taxon>Eukaryota</taxon>
        <taxon>Metazoa</taxon>
        <taxon>Ecdysozoa</taxon>
        <taxon>Arthropoda</taxon>
        <taxon>Chelicerata</taxon>
        <taxon>Arachnida</taxon>
        <taxon>Araneae</taxon>
        <taxon>Araneomorphae</taxon>
        <taxon>Entelegynae</taxon>
        <taxon>Araneoidea</taxon>
        <taxon>Araneidae</taxon>
        <taxon>Caerostris</taxon>
    </lineage>
</organism>
<accession>A0AAV4S539</accession>
<sequence length="147" mass="16932">MSTPETRFFAATLPMASQHNTFDEAADCRLYFDRRNDFRHQRGLEICCQLGLQWCHKCRGRHRYVRAYSARLPSSFDLYPAMLSPKGVTESIILLQSSHRRCGEQCTIRKQNYFGLGNGLKPVGHVVHRCSTRGTKTFIHSIHMSAR</sequence>
<protein>
    <submittedName>
        <fullName evidence="1">Uncharacterized protein</fullName>
    </submittedName>
</protein>
<name>A0AAV4S539_9ARAC</name>
<evidence type="ECO:0000313" key="2">
    <source>
        <dbReference type="Proteomes" id="UP001054837"/>
    </source>
</evidence>
<dbReference type="AlphaFoldDB" id="A0AAV4S539"/>
<evidence type="ECO:0000313" key="1">
    <source>
        <dbReference type="EMBL" id="GIY28687.1"/>
    </source>
</evidence>
<proteinExistence type="predicted"/>
<dbReference type="EMBL" id="BPLQ01007213">
    <property type="protein sequence ID" value="GIY28687.1"/>
    <property type="molecule type" value="Genomic_DNA"/>
</dbReference>
<reference evidence="1 2" key="1">
    <citation type="submission" date="2021-06" db="EMBL/GenBank/DDBJ databases">
        <title>Caerostris darwini draft genome.</title>
        <authorList>
            <person name="Kono N."/>
            <person name="Arakawa K."/>
        </authorList>
    </citation>
    <scope>NUCLEOTIDE SEQUENCE [LARGE SCALE GENOMIC DNA]</scope>
</reference>
<gene>
    <name evidence="1" type="ORF">CDAR_375431</name>
</gene>
<keyword evidence="2" id="KW-1185">Reference proteome</keyword>
<comment type="caution">
    <text evidence="1">The sequence shown here is derived from an EMBL/GenBank/DDBJ whole genome shotgun (WGS) entry which is preliminary data.</text>
</comment>